<dbReference type="AlphaFoldDB" id="C6WL19"/>
<accession>C6WL19</accession>
<organism evidence="1 2">
    <name type="scientific">Actinosynnema mirum (strain ATCC 29888 / DSM 43827 / JCM 3225 / NBRC 14064 / NCIMB 13271 / NRRL B-12336 / IMRU 3971 / 101)</name>
    <dbReference type="NCBI Taxonomy" id="446462"/>
    <lineage>
        <taxon>Bacteria</taxon>
        <taxon>Bacillati</taxon>
        <taxon>Actinomycetota</taxon>
        <taxon>Actinomycetes</taxon>
        <taxon>Pseudonocardiales</taxon>
        <taxon>Pseudonocardiaceae</taxon>
        <taxon>Actinosynnema</taxon>
    </lineage>
</organism>
<dbReference type="EMBL" id="CP001630">
    <property type="protein sequence ID" value="ACU36372.1"/>
    <property type="molecule type" value="Genomic_DNA"/>
</dbReference>
<proteinExistence type="predicted"/>
<protein>
    <submittedName>
        <fullName evidence="1">Uncharacterized protein</fullName>
    </submittedName>
</protein>
<evidence type="ECO:0000313" key="2">
    <source>
        <dbReference type="Proteomes" id="UP000002213"/>
    </source>
</evidence>
<dbReference type="KEGG" id="ami:Amir_2432"/>
<sequence length="271" mass="30223">MPESNTGVVDGLDDLGPVLRDIGTGMMARTRAKLANSPETRAFLEIGLDLLREDLIQHTGPDFDHGTPSRLFDSLSRERVLARPEAQELLLSVNMFRHRWERKDRYSEDLISYVFRLTPQLRRMDEVRAATTAMIGQVSLGELVRLLARAELEALRGDPLVCVQAILQSALPNHTRVREFCKAHLDELLPRWADLYRDVAVAHGLALRPGRTWLDVALLFNTAIVGELHWTRVSARPTLANGESVLTGALLAMMPALVDGLSDDVDQQFAG</sequence>
<keyword evidence="2" id="KW-1185">Reference proteome</keyword>
<dbReference type="eggNOG" id="ENOG5031VI4">
    <property type="taxonomic scope" value="Bacteria"/>
</dbReference>
<reference evidence="1 2" key="1">
    <citation type="journal article" date="2009" name="Stand. Genomic Sci.">
        <title>Complete genome sequence of Actinosynnema mirum type strain (101).</title>
        <authorList>
            <person name="Land M."/>
            <person name="Lapidus A."/>
            <person name="Mayilraj S."/>
            <person name="Chen F."/>
            <person name="Copeland A."/>
            <person name="Del Rio T.G."/>
            <person name="Nolan M."/>
            <person name="Lucas S."/>
            <person name="Tice H."/>
            <person name="Cheng J.F."/>
            <person name="Chertkov O."/>
            <person name="Bruce D."/>
            <person name="Goodwin L."/>
            <person name="Pitluck S."/>
            <person name="Rohde M."/>
            <person name="Goker M."/>
            <person name="Pati A."/>
            <person name="Ivanova N."/>
            <person name="Mavromatis K."/>
            <person name="Chen A."/>
            <person name="Palaniappan K."/>
            <person name="Hauser L."/>
            <person name="Chang Y.J."/>
            <person name="Jeffries C.C."/>
            <person name="Brettin T."/>
            <person name="Detter J.C."/>
            <person name="Han C."/>
            <person name="Chain P."/>
            <person name="Tindall B.J."/>
            <person name="Bristow J."/>
            <person name="Eisen J.A."/>
            <person name="Markowitz V."/>
            <person name="Hugenholtz P."/>
            <person name="Kyrpides N.C."/>
            <person name="Klenk H.P."/>
        </authorList>
    </citation>
    <scope>NUCLEOTIDE SEQUENCE [LARGE SCALE GENOMIC DNA]</scope>
    <source>
        <strain evidence="2">ATCC 29888 / DSM 43827 / JCM 3225 / NBRC 14064 / NCIMB 13271 / NRRL B-12336 / IMRU 3971 / 101</strain>
    </source>
</reference>
<evidence type="ECO:0000313" key="1">
    <source>
        <dbReference type="EMBL" id="ACU36372.1"/>
    </source>
</evidence>
<gene>
    <name evidence="1" type="ordered locus">Amir_2432</name>
</gene>
<name>C6WL19_ACTMD</name>
<dbReference type="HOGENOM" id="CLU_1025393_0_0_11"/>
<dbReference type="Proteomes" id="UP000002213">
    <property type="component" value="Chromosome"/>
</dbReference>